<dbReference type="GO" id="GO:0009086">
    <property type="term" value="P:methionine biosynthetic process"/>
    <property type="evidence" value="ECO:0007669"/>
    <property type="project" value="UniProtKB-KW"/>
</dbReference>
<evidence type="ECO:0000313" key="6">
    <source>
        <dbReference type="EMBL" id="HEC57282.1"/>
    </source>
</evidence>
<evidence type="ECO:0000256" key="3">
    <source>
        <dbReference type="ARBA" id="ARBA00023167"/>
    </source>
</evidence>
<keyword evidence="1" id="KW-0028">Amino-acid biosynthesis</keyword>
<dbReference type="Gene3D" id="3.10.580.10">
    <property type="entry name" value="CBS-domain"/>
    <property type="match status" value="1"/>
</dbReference>
<keyword evidence="3" id="KW-0486">Methionine biosynthesis</keyword>
<protein>
    <submittedName>
        <fullName evidence="6">CBS domain-containing protein</fullName>
    </submittedName>
    <submittedName>
        <fullName evidence="7">Cystathionine beta-synthase, core domain protein</fullName>
    </submittedName>
</protein>
<dbReference type="AlphaFoldDB" id="A0A1F2P496"/>
<accession>A0A1F2P496</accession>
<evidence type="ECO:0000256" key="4">
    <source>
        <dbReference type="PROSITE-ProRule" id="PRU00703"/>
    </source>
</evidence>
<dbReference type="SMART" id="SM00116">
    <property type="entry name" value="CBS"/>
    <property type="match status" value="2"/>
</dbReference>
<dbReference type="PANTHER" id="PTHR43080">
    <property type="entry name" value="CBS DOMAIN-CONTAINING PROTEIN CBSX3, MITOCHONDRIAL"/>
    <property type="match status" value="1"/>
</dbReference>
<proteinExistence type="predicted"/>
<keyword evidence="2 4" id="KW-0129">CBS domain</keyword>
<gene>
    <name evidence="6" type="ORF">ENI32_05300</name>
    <name evidence="7" type="ORF">SBU_001165</name>
</gene>
<reference evidence="6" key="2">
    <citation type="journal article" date="2020" name="mSystems">
        <title>Genome- and Community-Level Interaction Insights into Carbon Utilization and Element Cycling Functions of Hydrothermarchaeota in Hydrothermal Sediment.</title>
        <authorList>
            <person name="Zhou Z."/>
            <person name="Liu Y."/>
            <person name="Xu W."/>
            <person name="Pan J."/>
            <person name="Luo Z.H."/>
            <person name="Li M."/>
        </authorList>
    </citation>
    <scope>NUCLEOTIDE SEQUENCE [LARGE SCALE GENOMIC DNA]</scope>
    <source>
        <strain evidence="6">HyVt-386</strain>
    </source>
</reference>
<organism evidence="7 8">
    <name type="scientific">Candidatus Syntropharchaeum butanivorans</name>
    <dbReference type="NCBI Taxonomy" id="1839936"/>
    <lineage>
        <taxon>Archaea</taxon>
        <taxon>Methanobacteriati</taxon>
        <taxon>Methanobacteriota</taxon>
        <taxon>Stenosarchaea group</taxon>
        <taxon>Methanomicrobia</taxon>
        <taxon>Methanosarcinales</taxon>
        <taxon>ANME-2 cluster</taxon>
        <taxon>Candidatus Syntropharchaeum</taxon>
    </lineage>
</organism>
<feature type="domain" description="CBS" evidence="5">
    <location>
        <begin position="1"/>
        <end position="59"/>
    </location>
</feature>
<reference evidence="7 8" key="1">
    <citation type="submission" date="2016-05" db="EMBL/GenBank/DDBJ databases">
        <title>Microbial consortia oxidize butane by reversing methanogenesis.</title>
        <authorList>
            <person name="Laso-Perez R."/>
            <person name="Richter M."/>
            <person name="Wegener G."/>
            <person name="Musat F."/>
        </authorList>
    </citation>
    <scope>NUCLEOTIDE SEQUENCE [LARGE SCALE GENOMIC DNA]</scope>
    <source>
        <strain evidence="7">BOX1</strain>
    </source>
</reference>
<evidence type="ECO:0000313" key="7">
    <source>
        <dbReference type="EMBL" id="OFV65983.1"/>
    </source>
</evidence>
<dbReference type="Proteomes" id="UP000885936">
    <property type="component" value="Unassembled WGS sequence"/>
</dbReference>
<dbReference type="Proteomes" id="UP000185779">
    <property type="component" value="Unassembled WGS sequence"/>
</dbReference>
<dbReference type="InterPro" id="IPR051257">
    <property type="entry name" value="Diverse_CBS-Domain"/>
</dbReference>
<dbReference type="EMBL" id="LYOR01000005">
    <property type="protein sequence ID" value="OFV65983.1"/>
    <property type="molecule type" value="Genomic_DNA"/>
</dbReference>
<dbReference type="PROSITE" id="PS51371">
    <property type="entry name" value="CBS"/>
    <property type="match status" value="2"/>
</dbReference>
<dbReference type="STRING" id="1839936.SBU_001165"/>
<keyword evidence="8" id="KW-1185">Reference proteome</keyword>
<evidence type="ECO:0000256" key="2">
    <source>
        <dbReference type="ARBA" id="ARBA00023122"/>
    </source>
</evidence>
<dbReference type="InterPro" id="IPR046342">
    <property type="entry name" value="CBS_dom_sf"/>
</dbReference>
<dbReference type="InterPro" id="IPR000644">
    <property type="entry name" value="CBS_dom"/>
</dbReference>
<dbReference type="PANTHER" id="PTHR43080:SF2">
    <property type="entry name" value="CBS DOMAIN-CONTAINING PROTEIN"/>
    <property type="match status" value="1"/>
</dbReference>
<evidence type="ECO:0000256" key="1">
    <source>
        <dbReference type="ARBA" id="ARBA00022605"/>
    </source>
</evidence>
<comment type="caution">
    <text evidence="7">The sequence shown here is derived from an EMBL/GenBank/DDBJ whole genome shotgun (WGS) entry which is preliminary data.</text>
</comment>
<evidence type="ECO:0000259" key="5">
    <source>
        <dbReference type="PROSITE" id="PS51371"/>
    </source>
</evidence>
<sequence length="140" mass="16098">MNKNPPVIDGNLPLGDLVDTMRKMRTDHVWVVEDREKMKLTGIITECDFLRAMKKPPTSREIGWDILSLKSIRYHTVHEARDLMVSNPITSSPSTPVGDAIELMIRNRVRHLAIVEEDRLTGEFTVCELINLIREHLPEE</sequence>
<evidence type="ECO:0000313" key="8">
    <source>
        <dbReference type="Proteomes" id="UP000185779"/>
    </source>
</evidence>
<dbReference type="EMBL" id="DRIE01000092">
    <property type="protein sequence ID" value="HEC57282.1"/>
    <property type="molecule type" value="Genomic_DNA"/>
</dbReference>
<feature type="domain" description="CBS" evidence="5">
    <location>
        <begin position="84"/>
        <end position="139"/>
    </location>
</feature>
<dbReference type="SUPFAM" id="SSF54631">
    <property type="entry name" value="CBS-domain pair"/>
    <property type="match status" value="1"/>
</dbReference>
<dbReference type="Pfam" id="PF00571">
    <property type="entry name" value="CBS"/>
    <property type="match status" value="2"/>
</dbReference>
<name>A0A1F2P496_9EURY</name>